<feature type="compositionally biased region" description="Acidic residues" evidence="3">
    <location>
        <begin position="758"/>
        <end position="785"/>
    </location>
</feature>
<dbReference type="PROSITE" id="PS51207">
    <property type="entry name" value="PXA"/>
    <property type="match status" value="1"/>
</dbReference>
<feature type="compositionally biased region" description="Polar residues" evidence="3">
    <location>
        <begin position="1589"/>
        <end position="1605"/>
    </location>
</feature>
<evidence type="ECO:0000259" key="5">
    <source>
        <dbReference type="PROSITE" id="PS50132"/>
    </source>
</evidence>
<feature type="region of interest" description="Disordered" evidence="3">
    <location>
        <begin position="1"/>
        <end position="46"/>
    </location>
</feature>
<organism evidence="7 8">
    <name type="scientific">Aureobasidium melanogenum</name>
    <name type="common">Aureobasidium pullulans var. melanogenum</name>
    <dbReference type="NCBI Taxonomy" id="46634"/>
    <lineage>
        <taxon>Eukaryota</taxon>
        <taxon>Fungi</taxon>
        <taxon>Dikarya</taxon>
        <taxon>Ascomycota</taxon>
        <taxon>Pezizomycotina</taxon>
        <taxon>Dothideomycetes</taxon>
        <taxon>Dothideomycetidae</taxon>
        <taxon>Dothideales</taxon>
        <taxon>Saccotheciaceae</taxon>
        <taxon>Aureobasidium</taxon>
    </lineage>
</organism>
<accession>A0A9P8E6Y0</accession>
<dbReference type="InterPro" id="IPR013937">
    <property type="entry name" value="Sorting_nexin_C"/>
</dbReference>
<feature type="region of interest" description="Disordered" evidence="3">
    <location>
        <begin position="720"/>
        <end position="785"/>
    </location>
</feature>
<feature type="compositionally biased region" description="Basic and acidic residues" evidence="3">
    <location>
        <begin position="1473"/>
        <end position="1484"/>
    </location>
</feature>
<feature type="region of interest" description="Disordered" evidence="3">
    <location>
        <begin position="798"/>
        <end position="860"/>
    </location>
</feature>
<dbReference type="InterPro" id="IPR044926">
    <property type="entry name" value="RGS_subdomain_2"/>
</dbReference>
<evidence type="ECO:0000259" key="6">
    <source>
        <dbReference type="PROSITE" id="PS51207"/>
    </source>
</evidence>
<feature type="coiled-coil region" evidence="2">
    <location>
        <begin position="1715"/>
        <end position="1742"/>
    </location>
</feature>
<feature type="domain" description="PXA" evidence="6">
    <location>
        <begin position="992"/>
        <end position="1181"/>
    </location>
</feature>
<dbReference type="Gene3D" id="1.10.167.10">
    <property type="entry name" value="Regulator of G-protein Signalling 4, domain 2"/>
    <property type="match status" value="1"/>
</dbReference>
<dbReference type="Pfam" id="PF02194">
    <property type="entry name" value="PXA"/>
    <property type="match status" value="1"/>
</dbReference>
<proteinExistence type="inferred from homology"/>
<dbReference type="Pfam" id="PF08628">
    <property type="entry name" value="Nexin_C"/>
    <property type="match status" value="1"/>
</dbReference>
<dbReference type="InterPro" id="IPR040155">
    <property type="entry name" value="CEBPZ/Mak21-like"/>
</dbReference>
<dbReference type="EMBL" id="JAHFXF010000831">
    <property type="protein sequence ID" value="KAG9681968.1"/>
    <property type="molecule type" value="Genomic_DNA"/>
</dbReference>
<dbReference type="Proteomes" id="UP000779574">
    <property type="component" value="Unassembled WGS sequence"/>
</dbReference>
<comment type="similarity">
    <text evidence="1">Belongs to the CBF/MAK21 family.</text>
</comment>
<dbReference type="Pfam" id="PF03914">
    <property type="entry name" value="CBF"/>
    <property type="match status" value="1"/>
</dbReference>
<dbReference type="SMART" id="SM00313">
    <property type="entry name" value="PXA"/>
    <property type="match status" value="1"/>
</dbReference>
<dbReference type="GO" id="GO:0005634">
    <property type="term" value="C:nucleus"/>
    <property type="evidence" value="ECO:0007669"/>
    <property type="project" value="TreeGrafter"/>
</dbReference>
<feature type="compositionally biased region" description="Acidic residues" evidence="3">
    <location>
        <begin position="798"/>
        <end position="846"/>
    </location>
</feature>
<dbReference type="Pfam" id="PF00615">
    <property type="entry name" value="RGS"/>
    <property type="match status" value="1"/>
</dbReference>
<dbReference type="InterPro" id="IPR005612">
    <property type="entry name" value="CCAAT-binding_factor"/>
</dbReference>
<reference evidence="7" key="1">
    <citation type="journal article" date="2021" name="J Fungi (Basel)">
        <title>Virulence traits and population genomics of the black yeast Aureobasidium melanogenum.</title>
        <authorList>
            <person name="Cernosa A."/>
            <person name="Sun X."/>
            <person name="Gostincar C."/>
            <person name="Fang C."/>
            <person name="Gunde-Cimerman N."/>
            <person name="Song Z."/>
        </authorList>
    </citation>
    <scope>NUCLEOTIDE SEQUENCE</scope>
    <source>
        <strain evidence="7">EXF-9911</strain>
    </source>
</reference>
<reference evidence="7" key="2">
    <citation type="submission" date="2021-08" db="EMBL/GenBank/DDBJ databases">
        <authorList>
            <person name="Gostincar C."/>
            <person name="Sun X."/>
            <person name="Song Z."/>
            <person name="Gunde-Cimerman N."/>
        </authorList>
    </citation>
    <scope>NUCLEOTIDE SEQUENCE</scope>
    <source>
        <strain evidence="7">EXF-9911</strain>
    </source>
</reference>
<evidence type="ECO:0000256" key="2">
    <source>
        <dbReference type="SAM" id="Coils"/>
    </source>
</evidence>
<gene>
    <name evidence="7" type="ORF">KCU76_g14124</name>
</gene>
<keyword evidence="2" id="KW-0175">Coiled coil</keyword>
<keyword evidence="4" id="KW-1133">Transmembrane helix</keyword>
<dbReference type="SUPFAM" id="SSF48371">
    <property type="entry name" value="ARM repeat"/>
    <property type="match status" value="1"/>
</dbReference>
<protein>
    <submittedName>
        <fullName evidence="7">Intermediate filament, regulator of G-protein signaling</fullName>
    </submittedName>
</protein>
<feature type="region of interest" description="Disordered" evidence="3">
    <location>
        <begin position="1457"/>
        <end position="1504"/>
    </location>
</feature>
<dbReference type="PANTHER" id="PTHR12048">
    <property type="entry name" value="CCAAT-BINDING FACTOR-RELATED"/>
    <property type="match status" value="1"/>
</dbReference>
<dbReference type="SMART" id="SM00315">
    <property type="entry name" value="RGS"/>
    <property type="match status" value="1"/>
</dbReference>
<comment type="caution">
    <text evidence="7">The sequence shown here is derived from an EMBL/GenBank/DDBJ whole genome shotgun (WGS) entry which is preliminary data.</text>
</comment>
<evidence type="ECO:0000256" key="3">
    <source>
        <dbReference type="SAM" id="MobiDB-lite"/>
    </source>
</evidence>
<dbReference type="PROSITE" id="PS50132">
    <property type="entry name" value="RGS"/>
    <property type="match status" value="1"/>
</dbReference>
<feature type="region of interest" description="Disordered" evidence="3">
    <location>
        <begin position="1584"/>
        <end position="1614"/>
    </location>
</feature>
<evidence type="ECO:0000313" key="7">
    <source>
        <dbReference type="EMBL" id="KAG9681968.1"/>
    </source>
</evidence>
<feature type="non-terminal residue" evidence="7">
    <location>
        <position position="1"/>
    </location>
</feature>
<keyword evidence="4" id="KW-0812">Transmembrane</keyword>
<dbReference type="PANTHER" id="PTHR12048:SF0">
    <property type="entry name" value="CCAAT_ENHANCER-BINDING PROTEIN ZETA"/>
    <property type="match status" value="1"/>
</dbReference>
<dbReference type="InterPro" id="IPR016137">
    <property type="entry name" value="RGS"/>
</dbReference>
<feature type="domain" description="RGS" evidence="5">
    <location>
        <begin position="1309"/>
        <end position="1447"/>
    </location>
</feature>
<dbReference type="InterPro" id="IPR036305">
    <property type="entry name" value="RGS_sf"/>
</dbReference>
<sequence length="2018" mass="226314">MGFARKRSADEARAGGSRPERTFPKKEYAKKEYSKKEGGEQKAKKTPLIFEPRPDWYATALPELPVATSAQPPAQRLVDEIYDYAYTLLESENTNYAANNNSASSSHKFLSTIMASGTLEDKISALTLLVQESPLHNTKAFETLLGLARKKSRNQALMAVAAIKDLLGQGDVLPGDRKLRAFTKQPALAKALDEHHTIWRVGSPLPKGLEKTHLIYWAFEDWLKKQYFELLKILESWCSDEVEYARSRSITYVWELLRDKPEQEENLLRLLVNKLGDKDKKIASRTSYLLLQLENTHPAMKGIIVSAIETESLFRPGQAAHAKYYSIITLNQTILSVKEPEVANKLLDIYFGLFIQFLKPRSHAKVKAQKVQGGGGKAGKMAAKKAKALEQADAADSELNEKMITAVLTGVNRAFPFAKTDDPTFEQHLDTIFRVTHSSNFNTSIQALMLIQQSSATKHFSADRFYRTLYESLLDPRLITSSKQIMYLNLLFKSLKSDVNVKRVQAFVKRLLQTITMHEAPFVCGVLYLISELETTFPTIRNMIREPEADPEDEEEHFVDAPEDGADKAEELAREQTVPAVRYDARKRNPEHSNADRSALWEVLPLLSHFHPSVAIFAEALVNRTTLPPKPDPTKHTLMHFLDRFVYRNAKTKGATTTRGASIMQPMSGSNAADVLIKDRADPTHRIPLNSDAFWKKKVEDIAADEVFFHDYFTKINNAKPTKKDKKKQKDAADSDAESDADEDEIWKALVESRPEIEGDDDDDEDDLDMEDLEEGYSDSEEGDAGVEIGEFAEDDMDEADLGDDMDDDLEDDGFEGLESGDEDAMLGDDEDLPSDFEGLGDETEEKDEKKDKSDEKKKKKRKLKHLPTFASMDDYAKLLGADDEDMLSSSMGLEKKDVITAGLAAFVSWLLLTHWVPSFRWIPYAFVTGCLVTLVGLAFLLLTSSKGPDYRYNHATTIRPPAFVTPALWKQEKAALKARSRYDKTPIYPSSANVSLSIDGLLDYVLRDFITVWYKNISLRPLFQNEVDRAIRQVLDNVRRRTQQLDMVELGVARIVPILTNHMRDFYNAERIVRGKNLSRDMTESEELDLAIAAKFRDGKLHPAAALAFSDTKLLQQTHLRRLVAKILPLVMPEYMKTSAAVTTLVKEIVACAVLTPIVLMLSDPDFFNQLIENSGRTMLQDRKSVRKLRAALDEHAVPTPQHPKAAQFPRLRPNDNERQFERFIRATRNCATLSDARRFRSEISSQVRKATSGPEQDPVYLRRLESGRRILDQKIAHFTAGGSSRPKLTVKASTSSIEHTSRLSQASLDEVLHNASGLSYFMEFMDRKNRMRLVQFWIVVDGFRNPLEGDNDEPEQELQDTPWTPSDRMDLEQMYEAYLTKPELNVPDHDRRAVRDFLRAGRSADARLYVSARRAVLRAQTAVFEEMKEQHFENFRKSDLFYKWLATEESSIMSATSDGHQELSRSLSVGGERDRPLHREARPATMLSPKSPRAHELKRPALSSTDLKSFIKPSVIASPVRQSMDGGRPRPLFDDDVEDERMTRSVSALSSMDLDIDGDQPHDDSAQVVDAMQAALNEIMDEPDNGSIFSSESLGVSNDSPRTSLDGARPSLVQTRSKPSIASLGLVGAVSSKGVFEDDLFGEEEKFAEDEKEDSDLGEKSIEDDIHEAAPGDLGLTEAISTLNADIDRLTAQDAILDSLTKKAELTNNAAELRILRKSKQSLAREIHRKEMQKQQYTIQESDNSLYGRAAVNIKSIMVGREEDGHEFALYVIEVRRQAGDQMPSAALLLIPAICRSRELRAFLSQSRITSSANGSQIDEKDFVTRIYNSVTDGMEEFLGNIPVLDQLSVAGQNLISAATAQMSGVPLNPNAPEFSSDPASAAEAEAEINAFEDREAEPFVKPICDIFLEIFELQKGTSWLRGRAVVVVLHQLLGGTIERKVRDAAKSFGQEDTIIRYLDLVKNIMWPDGQMKQGGVPRTAAQKAASQKEAGLLLATLVPDLAGTIKYASGVYALR</sequence>
<dbReference type="InterPro" id="IPR016024">
    <property type="entry name" value="ARM-type_fold"/>
</dbReference>
<evidence type="ECO:0000256" key="4">
    <source>
        <dbReference type="SAM" id="Phobius"/>
    </source>
</evidence>
<feature type="compositionally biased region" description="Basic and acidic residues" evidence="3">
    <location>
        <begin position="847"/>
        <end position="857"/>
    </location>
</feature>
<dbReference type="SUPFAM" id="SSF48097">
    <property type="entry name" value="Regulator of G-protein signaling, RGS"/>
    <property type="match status" value="1"/>
</dbReference>
<feature type="transmembrane region" description="Helical" evidence="4">
    <location>
        <begin position="899"/>
        <end position="917"/>
    </location>
</feature>
<feature type="compositionally biased region" description="Acidic residues" evidence="3">
    <location>
        <begin position="734"/>
        <end position="745"/>
    </location>
</feature>
<dbReference type="InterPro" id="IPR003114">
    <property type="entry name" value="Phox_assoc"/>
</dbReference>
<feature type="compositionally biased region" description="Basic and acidic residues" evidence="3">
    <location>
        <begin position="7"/>
        <end position="43"/>
    </location>
</feature>
<keyword evidence="4" id="KW-0472">Membrane</keyword>
<feature type="transmembrane region" description="Helical" evidence="4">
    <location>
        <begin position="923"/>
        <end position="943"/>
    </location>
</feature>
<evidence type="ECO:0000256" key="1">
    <source>
        <dbReference type="ARBA" id="ARBA00007797"/>
    </source>
</evidence>
<name>A0A9P8E6Y0_AURME</name>
<evidence type="ECO:0000313" key="8">
    <source>
        <dbReference type="Proteomes" id="UP000779574"/>
    </source>
</evidence>